<feature type="compositionally biased region" description="Polar residues" evidence="6">
    <location>
        <begin position="223"/>
        <end position="238"/>
    </location>
</feature>
<evidence type="ECO:0000313" key="8">
    <source>
        <dbReference type="EMBL" id="EEC46212.1"/>
    </source>
</evidence>
<dbReference type="InterPro" id="IPR038459">
    <property type="entry name" value="MT_TRM10-typ_sf"/>
</dbReference>
<gene>
    <name evidence="8" type="ORF">PHATRDRAFT_47790</name>
</gene>
<dbReference type="KEGG" id="pti:PHATRDRAFT_47790"/>
<evidence type="ECO:0000256" key="2">
    <source>
        <dbReference type="ARBA" id="ARBA00022603"/>
    </source>
</evidence>
<feature type="domain" description="SAM-dependent MTase TRM10-type" evidence="7">
    <location>
        <begin position="79"/>
        <end position="254"/>
    </location>
</feature>
<accession>B7G4X2</accession>
<comment type="catalytic activity">
    <reaction evidence="5">
        <text>guanosine(9) in tRNA + S-adenosyl-L-methionine = N(1)-methylguanosine(9) in tRNA + S-adenosyl-L-homocysteine + H(+)</text>
        <dbReference type="Rhea" id="RHEA:43156"/>
        <dbReference type="Rhea" id="RHEA-COMP:10367"/>
        <dbReference type="Rhea" id="RHEA-COMP:10368"/>
        <dbReference type="ChEBI" id="CHEBI:15378"/>
        <dbReference type="ChEBI" id="CHEBI:57856"/>
        <dbReference type="ChEBI" id="CHEBI:59789"/>
        <dbReference type="ChEBI" id="CHEBI:73542"/>
        <dbReference type="ChEBI" id="CHEBI:74269"/>
        <dbReference type="EC" id="2.1.1.221"/>
    </reaction>
</comment>
<dbReference type="OMA" id="CHEIAIK"/>
<dbReference type="Gene3D" id="3.40.1280.30">
    <property type="match status" value="1"/>
</dbReference>
<keyword evidence="9" id="KW-1185">Reference proteome</keyword>
<evidence type="ECO:0000259" key="7">
    <source>
        <dbReference type="PROSITE" id="PS51675"/>
    </source>
</evidence>
<keyword evidence="4" id="KW-0949">S-adenosyl-L-methionine</keyword>
<dbReference type="Proteomes" id="UP000000759">
    <property type="component" value="Chromosome 15"/>
</dbReference>
<reference evidence="8 9" key="1">
    <citation type="journal article" date="2008" name="Nature">
        <title>The Phaeodactylum genome reveals the evolutionary history of diatom genomes.</title>
        <authorList>
            <person name="Bowler C."/>
            <person name="Allen A.E."/>
            <person name="Badger J.H."/>
            <person name="Grimwood J."/>
            <person name="Jabbari K."/>
            <person name="Kuo A."/>
            <person name="Maheswari U."/>
            <person name="Martens C."/>
            <person name="Maumus F."/>
            <person name="Otillar R.P."/>
            <person name="Rayko E."/>
            <person name="Salamov A."/>
            <person name="Vandepoele K."/>
            <person name="Beszteri B."/>
            <person name="Gruber A."/>
            <person name="Heijde M."/>
            <person name="Katinka M."/>
            <person name="Mock T."/>
            <person name="Valentin K."/>
            <person name="Verret F."/>
            <person name="Berges J.A."/>
            <person name="Brownlee C."/>
            <person name="Cadoret J.P."/>
            <person name="Chiovitti A."/>
            <person name="Choi C.J."/>
            <person name="Coesel S."/>
            <person name="De Martino A."/>
            <person name="Detter J.C."/>
            <person name="Durkin C."/>
            <person name="Falciatore A."/>
            <person name="Fournet J."/>
            <person name="Haruta M."/>
            <person name="Huysman M.J."/>
            <person name="Jenkins B.D."/>
            <person name="Jiroutova K."/>
            <person name="Jorgensen R.E."/>
            <person name="Joubert Y."/>
            <person name="Kaplan A."/>
            <person name="Kroger N."/>
            <person name="Kroth P.G."/>
            <person name="La Roche J."/>
            <person name="Lindquist E."/>
            <person name="Lommer M."/>
            <person name="Martin-Jezequel V."/>
            <person name="Lopez P.J."/>
            <person name="Lucas S."/>
            <person name="Mangogna M."/>
            <person name="McGinnis K."/>
            <person name="Medlin L.K."/>
            <person name="Montsant A."/>
            <person name="Oudot-Le Secq M.P."/>
            <person name="Napoli C."/>
            <person name="Obornik M."/>
            <person name="Parker M.S."/>
            <person name="Petit J.L."/>
            <person name="Porcel B.M."/>
            <person name="Poulsen N."/>
            <person name="Robison M."/>
            <person name="Rychlewski L."/>
            <person name="Rynearson T.A."/>
            <person name="Schmutz J."/>
            <person name="Shapiro H."/>
            <person name="Siaut M."/>
            <person name="Stanley M."/>
            <person name="Sussman M.R."/>
            <person name="Taylor A.R."/>
            <person name="Vardi A."/>
            <person name="von Dassow P."/>
            <person name="Vyverman W."/>
            <person name="Willis A."/>
            <person name="Wyrwicz L.S."/>
            <person name="Rokhsar D.S."/>
            <person name="Weissenbach J."/>
            <person name="Armbrust E.V."/>
            <person name="Green B.R."/>
            <person name="Van de Peer Y."/>
            <person name="Grigoriev I.V."/>
        </authorList>
    </citation>
    <scope>NUCLEOTIDE SEQUENCE [LARGE SCALE GENOMIC DNA]</scope>
    <source>
        <strain evidence="8 9">CCAP 1055/1</strain>
    </source>
</reference>
<dbReference type="AlphaFoldDB" id="B7G4X2"/>
<dbReference type="EMBL" id="CM000617">
    <property type="protein sequence ID" value="EEC46212.1"/>
    <property type="molecule type" value="Genomic_DNA"/>
</dbReference>
<dbReference type="eggNOG" id="KOG2967">
    <property type="taxonomic scope" value="Eukaryota"/>
</dbReference>
<keyword evidence="3" id="KW-0808">Transferase</keyword>
<dbReference type="InterPro" id="IPR007356">
    <property type="entry name" value="tRNA_m1G_MeTrfase_euk"/>
</dbReference>
<dbReference type="PaxDb" id="2850-Phatr47790"/>
<dbReference type="EC" id="2.1.1.221" evidence="1"/>
<dbReference type="InterPro" id="IPR028564">
    <property type="entry name" value="MT_TRM10-typ"/>
</dbReference>
<dbReference type="PROSITE" id="PS51675">
    <property type="entry name" value="SAM_MT_TRM10"/>
    <property type="match status" value="1"/>
</dbReference>
<evidence type="ECO:0000256" key="4">
    <source>
        <dbReference type="ARBA" id="ARBA00022691"/>
    </source>
</evidence>
<dbReference type="GO" id="GO:0000049">
    <property type="term" value="F:tRNA binding"/>
    <property type="evidence" value="ECO:0007669"/>
    <property type="project" value="TreeGrafter"/>
</dbReference>
<name>B7G4X2_PHATC</name>
<dbReference type="PANTHER" id="PTHR13563">
    <property type="entry name" value="TRNA (GUANINE-9-) METHYLTRANSFERASE"/>
    <property type="match status" value="1"/>
</dbReference>
<evidence type="ECO:0000256" key="3">
    <source>
        <dbReference type="ARBA" id="ARBA00022679"/>
    </source>
</evidence>
<dbReference type="RefSeq" id="XP_002182311.1">
    <property type="nucleotide sequence ID" value="XM_002182275.1"/>
</dbReference>
<dbReference type="GO" id="GO:0052905">
    <property type="term" value="F:tRNA (guanosine(9)-N1)-methyltransferase activity"/>
    <property type="evidence" value="ECO:0007669"/>
    <property type="project" value="UniProtKB-EC"/>
</dbReference>
<evidence type="ECO:0000256" key="1">
    <source>
        <dbReference type="ARBA" id="ARBA00012797"/>
    </source>
</evidence>
<reference evidence="9" key="2">
    <citation type="submission" date="2008-08" db="EMBL/GenBank/DDBJ databases">
        <authorList>
            <consortium name="Diatom Consortium"/>
            <person name="Grigoriev I."/>
            <person name="Grimwood J."/>
            <person name="Kuo A."/>
            <person name="Otillar R.P."/>
            <person name="Salamov A."/>
            <person name="Detter J.C."/>
            <person name="Lindquist E."/>
            <person name="Shapiro H."/>
            <person name="Lucas S."/>
            <person name="Glavina del Rio T."/>
            <person name="Pitluck S."/>
            <person name="Rokhsar D."/>
            <person name="Bowler C."/>
        </authorList>
    </citation>
    <scope>GENOME REANNOTATION</scope>
    <source>
        <strain evidence="9">CCAP 1055/1</strain>
    </source>
</reference>
<dbReference type="OrthoDB" id="278300at2759"/>
<evidence type="ECO:0000256" key="6">
    <source>
        <dbReference type="SAM" id="MobiDB-lite"/>
    </source>
</evidence>
<feature type="compositionally biased region" description="Basic residues" evidence="6">
    <location>
        <begin position="24"/>
        <end position="33"/>
    </location>
</feature>
<dbReference type="GeneID" id="7202949"/>
<dbReference type="CDD" id="cd18089">
    <property type="entry name" value="SPOUT_Trm10-like"/>
    <property type="match status" value="1"/>
</dbReference>
<dbReference type="STRING" id="556484.B7G4X2"/>
<evidence type="ECO:0000256" key="5">
    <source>
        <dbReference type="ARBA" id="ARBA00048434"/>
    </source>
</evidence>
<organism evidence="8 9">
    <name type="scientific">Phaeodactylum tricornutum (strain CCAP 1055/1)</name>
    <dbReference type="NCBI Taxonomy" id="556484"/>
    <lineage>
        <taxon>Eukaryota</taxon>
        <taxon>Sar</taxon>
        <taxon>Stramenopiles</taxon>
        <taxon>Ochrophyta</taxon>
        <taxon>Bacillariophyta</taxon>
        <taxon>Bacillariophyceae</taxon>
        <taxon>Bacillariophycidae</taxon>
        <taxon>Naviculales</taxon>
        <taxon>Phaeodactylaceae</taxon>
        <taxon>Phaeodactylum</taxon>
    </lineage>
</organism>
<dbReference type="PANTHER" id="PTHR13563:SF13">
    <property type="entry name" value="TRNA METHYLTRANSFERASE 10 HOMOLOG A"/>
    <property type="match status" value="1"/>
</dbReference>
<proteinExistence type="predicted"/>
<feature type="compositionally biased region" description="Acidic residues" evidence="6">
    <location>
        <begin position="1"/>
        <end position="10"/>
    </location>
</feature>
<feature type="region of interest" description="Disordered" evidence="6">
    <location>
        <begin position="218"/>
        <end position="243"/>
    </location>
</feature>
<sequence length="254" mass="29212">MKQSVDDEQADNSSAIPLSDKQMKRIASRNRKKELRKVNKLKKKLARHAKAIAEGRNLEEERCQQALRTLSGDGKRRREQEWLAKESQARSSFEVCIDCDFEADMCSKEINSLATQIRYCYSINKRTQHPSYVAVTSLGGVTLSNLSNVTGFSEWKSRGFYTIGKPLAEHFEGKLERLVYLTSDSDNSLEDLDDDSIYVIGGIVDRNRLKYATLHRAEKKNENSQTTLRRSLQVNTRHSNIDRQPRFRHLDQIS</sequence>
<protein>
    <recommendedName>
        <fullName evidence="1">tRNA (guanine(9)-N(1))-methyltransferase</fullName>
        <ecNumber evidence="1">2.1.1.221</ecNumber>
    </recommendedName>
</protein>
<dbReference type="InParanoid" id="B7G4X2"/>
<feature type="region of interest" description="Disordered" evidence="6">
    <location>
        <begin position="1"/>
        <end position="33"/>
    </location>
</feature>
<evidence type="ECO:0000313" key="9">
    <source>
        <dbReference type="Proteomes" id="UP000000759"/>
    </source>
</evidence>
<dbReference type="HOGENOM" id="CLU_034384_7_1_1"/>
<dbReference type="GO" id="GO:0005634">
    <property type="term" value="C:nucleus"/>
    <property type="evidence" value="ECO:0007669"/>
    <property type="project" value="TreeGrafter"/>
</dbReference>
<keyword evidence="2" id="KW-0489">Methyltransferase</keyword>
<dbReference type="GO" id="GO:0002939">
    <property type="term" value="P:tRNA N1-guanine methylation"/>
    <property type="evidence" value="ECO:0007669"/>
    <property type="project" value="TreeGrafter"/>
</dbReference>